<dbReference type="OrthoDB" id="9775494at2"/>
<dbReference type="EMBL" id="BMCB01000003">
    <property type="protein sequence ID" value="GGA84180.1"/>
    <property type="molecule type" value="Genomic_DNA"/>
</dbReference>
<organism evidence="4 5">
    <name type="scientific">Staphylococcus muscae</name>
    <dbReference type="NCBI Taxonomy" id="1294"/>
    <lineage>
        <taxon>Bacteria</taxon>
        <taxon>Bacillati</taxon>
        <taxon>Bacillota</taxon>
        <taxon>Bacilli</taxon>
        <taxon>Bacillales</taxon>
        <taxon>Staphylococcaceae</taxon>
        <taxon>Staphylococcus</taxon>
    </lineage>
</organism>
<keyword evidence="2" id="KW-0446">Lipid-binding</keyword>
<evidence type="ECO:0000313" key="3">
    <source>
        <dbReference type="EMBL" id="GGA84180.1"/>
    </source>
</evidence>
<reference evidence="3" key="4">
    <citation type="submission" date="2024-05" db="EMBL/GenBank/DDBJ databases">
        <authorList>
            <person name="Sun Q."/>
            <person name="Sedlacek I."/>
        </authorList>
    </citation>
    <scope>NUCLEOTIDE SEQUENCE</scope>
    <source>
        <strain evidence="3">CCM 4175</strain>
    </source>
</reference>
<dbReference type="PROSITE" id="PS51482">
    <property type="entry name" value="DEGV"/>
    <property type="match status" value="1"/>
</dbReference>
<name>A0A240BXQ0_9STAP</name>
<protein>
    <submittedName>
        <fullName evidence="4">DegV family protein</fullName>
    </submittedName>
</protein>
<reference evidence="6" key="3">
    <citation type="journal article" date="2019" name="Int. J. Syst. Evol. Microbiol.">
        <title>The Global Catalogue of Microorganisms (GCM) 10K type strain sequencing project: providing services to taxonomists for standard genome sequencing and annotation.</title>
        <authorList>
            <consortium name="The Broad Institute Genomics Platform"/>
            <consortium name="The Broad Institute Genome Sequencing Center for Infectious Disease"/>
            <person name="Wu L."/>
            <person name="Ma J."/>
        </authorList>
    </citation>
    <scope>NUCLEOTIDE SEQUENCE [LARGE SCALE GENOMIC DNA]</scope>
    <source>
        <strain evidence="6">CCM 4175</strain>
    </source>
</reference>
<dbReference type="Pfam" id="PF02645">
    <property type="entry name" value="DegV"/>
    <property type="match status" value="1"/>
</dbReference>
<proteinExistence type="predicted"/>
<dbReference type="GO" id="GO:0008289">
    <property type="term" value="F:lipid binding"/>
    <property type="evidence" value="ECO:0007669"/>
    <property type="project" value="UniProtKB-KW"/>
</dbReference>
<evidence type="ECO:0000256" key="2">
    <source>
        <dbReference type="ARBA" id="ARBA00023121"/>
    </source>
</evidence>
<dbReference type="NCBIfam" id="NF038249">
    <property type="entry name" value="fatty_FakB1"/>
    <property type="match status" value="1"/>
</dbReference>
<dbReference type="InterPro" id="IPR050270">
    <property type="entry name" value="DegV_domain_contain"/>
</dbReference>
<dbReference type="KEGG" id="smus:C7J88_09185"/>
<dbReference type="SUPFAM" id="SSF82549">
    <property type="entry name" value="DAK1/DegV-like"/>
    <property type="match status" value="1"/>
</dbReference>
<evidence type="ECO:0000256" key="1">
    <source>
        <dbReference type="ARBA" id="ARBA00003238"/>
    </source>
</evidence>
<dbReference type="NCBIfam" id="TIGR00762">
    <property type="entry name" value="DegV"/>
    <property type="match status" value="1"/>
</dbReference>
<keyword evidence="6" id="KW-1185">Reference proteome</keyword>
<dbReference type="Proteomes" id="UP000652995">
    <property type="component" value="Unassembled WGS sequence"/>
</dbReference>
<reference evidence="4 5" key="2">
    <citation type="submission" date="2017-06" db="EMBL/GenBank/DDBJ databases">
        <authorList>
            <consortium name="Pathogen Informatics"/>
        </authorList>
    </citation>
    <scope>NUCLEOTIDE SEQUENCE [LARGE SCALE GENOMIC DNA]</scope>
    <source>
        <strain evidence="4 5">NCTC13833</strain>
    </source>
</reference>
<dbReference type="RefSeq" id="WP_095115592.1">
    <property type="nucleotide sequence ID" value="NZ_BMCB01000003.1"/>
</dbReference>
<dbReference type="EMBL" id="LT906464">
    <property type="protein sequence ID" value="SNW00269.1"/>
    <property type="molecule type" value="Genomic_DNA"/>
</dbReference>
<dbReference type="Gene3D" id="3.40.50.10170">
    <property type="match status" value="1"/>
</dbReference>
<sequence>MKIAVMTDSTSYLPQPILEKYHIRTVPLSITLENGENYKENETIFADEFYTILANSETIPTTSQPAIGEMIRAYEAYRDEGYTDVIVVHLSSGISGAYQTAIQAADMVDGINVHPFDSKIACLPEGAFALRAIELIEAGKDVQEILVDLEDMRDKTGAYLVVDDLKNLHKSGRITGAQAWIGNLLKMKPVLTFDDGLIVPHEKVRTKKRALKMIEERALELVEQMENPTIMIIGGDHKAESRRVFDEMVERHPDKHIVFSEFGPVISSHLGLGGFGIGVTDRHIKYLKDEHNTK</sequence>
<dbReference type="InterPro" id="IPR003797">
    <property type="entry name" value="DegV"/>
</dbReference>
<comment type="function">
    <text evidence="1">May bind long-chain fatty acids, such as palmitate, and may play a role in lipid transport or fatty acid metabolism.</text>
</comment>
<gene>
    <name evidence="3" type="ORF">GCM10007183_05450</name>
    <name evidence="4" type="ORF">SAMEA4412661_00413</name>
</gene>
<reference evidence="3" key="1">
    <citation type="journal article" date="2014" name="Int. J. Syst. Evol. Microbiol.">
        <title>Complete genome of a new Firmicutes species belonging to the dominant human colonic microbiota ('Ruminococcus bicirculans') reveals two chromosomes and a selective capacity to utilize plant glucans.</title>
        <authorList>
            <consortium name="NISC Comparative Sequencing Program"/>
            <person name="Wegmann U."/>
            <person name="Louis P."/>
            <person name="Goesmann A."/>
            <person name="Henrissat B."/>
            <person name="Duncan S.H."/>
            <person name="Flint H.J."/>
        </authorList>
    </citation>
    <scope>NUCLEOTIDE SEQUENCE</scope>
    <source>
        <strain evidence="3">CCM 4175</strain>
    </source>
</reference>
<dbReference type="Gene3D" id="3.30.1180.10">
    <property type="match status" value="1"/>
</dbReference>
<dbReference type="PANTHER" id="PTHR33434:SF2">
    <property type="entry name" value="FATTY ACID-BINDING PROTEIN TM_1468"/>
    <property type="match status" value="1"/>
</dbReference>
<dbReference type="Proteomes" id="UP000243706">
    <property type="component" value="Chromosome 1"/>
</dbReference>
<dbReference type="PANTHER" id="PTHR33434">
    <property type="entry name" value="DEGV DOMAIN-CONTAINING PROTEIN DR_1986-RELATED"/>
    <property type="match status" value="1"/>
</dbReference>
<evidence type="ECO:0000313" key="4">
    <source>
        <dbReference type="EMBL" id="SNW00269.1"/>
    </source>
</evidence>
<accession>A0A240BXQ0</accession>
<evidence type="ECO:0000313" key="5">
    <source>
        <dbReference type="Proteomes" id="UP000243706"/>
    </source>
</evidence>
<dbReference type="InterPro" id="IPR043168">
    <property type="entry name" value="DegV_C"/>
</dbReference>
<evidence type="ECO:0000313" key="6">
    <source>
        <dbReference type="Proteomes" id="UP000652995"/>
    </source>
</evidence>
<dbReference type="AlphaFoldDB" id="A0A240BXQ0"/>